<evidence type="ECO:0000256" key="4">
    <source>
        <dbReference type="ARBA" id="ARBA00039318"/>
    </source>
</evidence>
<dbReference type="STRING" id="1206466.K0KCD2"/>
<evidence type="ECO:0000256" key="7">
    <source>
        <dbReference type="SAM" id="MobiDB-lite"/>
    </source>
</evidence>
<dbReference type="HOGENOM" id="CLU_036531_0_0_1"/>
<evidence type="ECO:0000256" key="2">
    <source>
        <dbReference type="ARBA" id="ARBA00022980"/>
    </source>
</evidence>
<sequence length="283" mass="32369">MFSITSGLRRLGLCSRPTIQSLRFQSTIKSSDSIIQAYIPQLEQKRIIPVDNTYYDESPPHEKIMRDLNDLLRKYVTLPRDDSKVNKWLTFDQYQGLAKDPRLRPGNHRDLVKVLSRLNKIDSQLMPEEIETQLKKFARAQGQKEEVKVIRKLDEFGRSKTIGGRKAATAMVYMSKGSGEILVNGRPLNKEFKRLAEREEILYPLKVVESEGEYNIFITVEGGGFSGKAGAIANAIGKGLVIHNPLLKPRLYKAGCMSRDNRRKERKKPGKRKARKSPTWVKR</sequence>
<dbReference type="EMBL" id="CAIF01000051">
    <property type="protein sequence ID" value="CCH42735.1"/>
    <property type="molecule type" value="Genomic_DNA"/>
</dbReference>
<dbReference type="InParanoid" id="K0KCD2"/>
<evidence type="ECO:0000256" key="3">
    <source>
        <dbReference type="ARBA" id="ARBA00023274"/>
    </source>
</evidence>
<dbReference type="GO" id="GO:0006412">
    <property type="term" value="P:translation"/>
    <property type="evidence" value="ECO:0007669"/>
    <property type="project" value="InterPro"/>
</dbReference>
<dbReference type="GO" id="GO:0003723">
    <property type="term" value="F:RNA binding"/>
    <property type="evidence" value="ECO:0007669"/>
    <property type="project" value="TreeGrafter"/>
</dbReference>
<dbReference type="Gene3D" id="3.30.230.10">
    <property type="match status" value="1"/>
</dbReference>
<evidence type="ECO:0000256" key="5">
    <source>
        <dbReference type="ARBA" id="ARBA00042623"/>
    </source>
</evidence>
<dbReference type="AlphaFoldDB" id="K0KCD2"/>
<reference evidence="8 9" key="1">
    <citation type="journal article" date="2012" name="Eukaryot. Cell">
        <title>Draft genome sequence of Wickerhamomyces ciferrii NRRL Y-1031 F-60-10.</title>
        <authorList>
            <person name="Schneider J."/>
            <person name="Andrea H."/>
            <person name="Blom J."/>
            <person name="Jaenicke S."/>
            <person name="Ruckert C."/>
            <person name="Schorsch C."/>
            <person name="Szczepanowski R."/>
            <person name="Farwick M."/>
            <person name="Goesmann A."/>
            <person name="Puhler A."/>
            <person name="Schaffer S."/>
            <person name="Tauch A."/>
            <person name="Kohler T."/>
            <person name="Brinkrolf K."/>
        </authorList>
    </citation>
    <scope>NUCLEOTIDE SEQUENCE [LARGE SCALE GENOMIC DNA]</scope>
    <source>
        <strain evidence="9">ATCC 14091 / BCRC 22168 / CBS 111 / JCM 3599 / NBRC 0793 / NRRL Y-1031 F-60-10</strain>
    </source>
</reference>
<comment type="similarity">
    <text evidence="1 6">Belongs to the universal ribosomal protein uS9 family.</text>
</comment>
<dbReference type="FunCoup" id="K0KCD2">
    <property type="interactions" value="208"/>
</dbReference>
<dbReference type="InterPro" id="IPR014721">
    <property type="entry name" value="Ribsml_uS5_D2-typ_fold_subgr"/>
</dbReference>
<dbReference type="InterPro" id="IPR000754">
    <property type="entry name" value="Ribosomal_uS9"/>
</dbReference>
<dbReference type="PANTHER" id="PTHR21569:SF1">
    <property type="entry name" value="SMALL RIBOSOMAL SUBUNIT PROTEIN US9M"/>
    <property type="match status" value="1"/>
</dbReference>
<keyword evidence="2 6" id="KW-0689">Ribosomal protein</keyword>
<organism evidence="8 9">
    <name type="scientific">Wickerhamomyces ciferrii (strain ATCC 14091 / BCRC 22168 / CBS 111 / JCM 3599 / NBRC 0793 / NRRL Y-1031 F-60-10)</name>
    <name type="common">Yeast</name>
    <name type="synonym">Pichia ciferrii</name>
    <dbReference type="NCBI Taxonomy" id="1206466"/>
    <lineage>
        <taxon>Eukaryota</taxon>
        <taxon>Fungi</taxon>
        <taxon>Dikarya</taxon>
        <taxon>Ascomycota</taxon>
        <taxon>Saccharomycotina</taxon>
        <taxon>Saccharomycetes</taxon>
        <taxon>Phaffomycetales</taxon>
        <taxon>Wickerhamomycetaceae</taxon>
        <taxon>Wickerhamomyces</taxon>
    </lineage>
</organism>
<dbReference type="PROSITE" id="PS00360">
    <property type="entry name" value="RIBOSOMAL_S9"/>
    <property type="match status" value="1"/>
</dbReference>
<dbReference type="GO" id="GO:0005763">
    <property type="term" value="C:mitochondrial small ribosomal subunit"/>
    <property type="evidence" value="ECO:0007669"/>
    <property type="project" value="TreeGrafter"/>
</dbReference>
<evidence type="ECO:0000313" key="9">
    <source>
        <dbReference type="Proteomes" id="UP000009328"/>
    </source>
</evidence>
<keyword evidence="9" id="KW-1185">Reference proteome</keyword>
<proteinExistence type="inferred from homology"/>
<comment type="caution">
    <text evidence="8">The sequence shown here is derived from an EMBL/GenBank/DDBJ whole genome shotgun (WGS) entry which is preliminary data.</text>
</comment>
<dbReference type="FunFam" id="3.30.230.10:FF:000001">
    <property type="entry name" value="30S ribosomal protein S9"/>
    <property type="match status" value="1"/>
</dbReference>
<dbReference type="NCBIfam" id="NF001099">
    <property type="entry name" value="PRK00132.1"/>
    <property type="match status" value="1"/>
</dbReference>
<dbReference type="GO" id="GO:0003735">
    <property type="term" value="F:structural constituent of ribosome"/>
    <property type="evidence" value="ECO:0007669"/>
    <property type="project" value="InterPro"/>
</dbReference>
<gene>
    <name evidence="8" type="ORF">BN7_2279</name>
</gene>
<feature type="compositionally biased region" description="Basic residues" evidence="7">
    <location>
        <begin position="264"/>
        <end position="283"/>
    </location>
</feature>
<dbReference type="SUPFAM" id="SSF54211">
    <property type="entry name" value="Ribosomal protein S5 domain 2-like"/>
    <property type="match status" value="1"/>
</dbReference>
<dbReference type="PANTHER" id="PTHR21569">
    <property type="entry name" value="RIBOSOMAL PROTEIN S9"/>
    <property type="match status" value="1"/>
</dbReference>
<feature type="region of interest" description="Disordered" evidence="7">
    <location>
        <begin position="257"/>
        <end position="283"/>
    </location>
</feature>
<dbReference type="Pfam" id="PF00380">
    <property type="entry name" value="Ribosomal_S9"/>
    <property type="match status" value="1"/>
</dbReference>
<dbReference type="InterPro" id="IPR020574">
    <property type="entry name" value="Ribosomal_uS9_CS"/>
</dbReference>
<keyword evidence="3 6" id="KW-0687">Ribonucleoprotein</keyword>
<dbReference type="InterPro" id="IPR020568">
    <property type="entry name" value="Ribosomal_Su5_D2-typ_SF"/>
</dbReference>
<evidence type="ECO:0000256" key="1">
    <source>
        <dbReference type="ARBA" id="ARBA00005251"/>
    </source>
</evidence>
<protein>
    <recommendedName>
        <fullName evidence="4">Small ribosomal subunit protein uS9m</fullName>
    </recommendedName>
    <alternativeName>
        <fullName evidence="5">37S ribosomal protein S9, mitochondrial</fullName>
    </alternativeName>
</protein>
<evidence type="ECO:0000313" key="8">
    <source>
        <dbReference type="EMBL" id="CCH42735.1"/>
    </source>
</evidence>
<evidence type="ECO:0000256" key="6">
    <source>
        <dbReference type="RuleBase" id="RU003815"/>
    </source>
</evidence>
<dbReference type="InterPro" id="IPR023035">
    <property type="entry name" value="Ribosomal_uS9_bac/plastid"/>
</dbReference>
<name>K0KCD2_WICCF</name>
<accession>K0KCD2</accession>
<dbReference type="eggNOG" id="KOG1697">
    <property type="taxonomic scope" value="Eukaryota"/>
</dbReference>
<dbReference type="Proteomes" id="UP000009328">
    <property type="component" value="Unassembled WGS sequence"/>
</dbReference>